<dbReference type="KEGG" id="tvr:TVD_05500"/>
<feature type="transmembrane region" description="Helical" evidence="1">
    <location>
        <begin position="35"/>
        <end position="52"/>
    </location>
</feature>
<evidence type="ECO:0000313" key="3">
    <source>
        <dbReference type="Proteomes" id="UP000064201"/>
    </source>
</evidence>
<name>A0A0G3GC50_9GAMM</name>
<dbReference type="STRING" id="106634.TVD_05500"/>
<organism evidence="2 3">
    <name type="scientific">Thioalkalivibrio versutus</name>
    <dbReference type="NCBI Taxonomy" id="106634"/>
    <lineage>
        <taxon>Bacteria</taxon>
        <taxon>Pseudomonadati</taxon>
        <taxon>Pseudomonadota</taxon>
        <taxon>Gammaproteobacteria</taxon>
        <taxon>Chromatiales</taxon>
        <taxon>Ectothiorhodospiraceae</taxon>
        <taxon>Thioalkalivibrio</taxon>
    </lineage>
</organism>
<keyword evidence="1" id="KW-1133">Transmembrane helix</keyword>
<protein>
    <recommendedName>
        <fullName evidence="4">Cobalt transporter</fullName>
    </recommendedName>
</protein>
<feature type="transmembrane region" description="Helical" evidence="1">
    <location>
        <begin position="64"/>
        <end position="84"/>
    </location>
</feature>
<dbReference type="AlphaFoldDB" id="A0A0G3GC50"/>
<reference evidence="2 3" key="1">
    <citation type="submission" date="2015-04" db="EMBL/GenBank/DDBJ databases">
        <title>Complete Sequence for the Genome of the Thioalkalivibrio versutus D301.</title>
        <authorList>
            <person name="Mu T."/>
            <person name="Zhou J."/>
            <person name="Xu X."/>
        </authorList>
    </citation>
    <scope>NUCLEOTIDE SEQUENCE [LARGE SCALE GENOMIC DNA]</scope>
    <source>
        <strain evidence="2 3">D301</strain>
    </source>
</reference>
<feature type="transmembrane region" description="Helical" evidence="1">
    <location>
        <begin position="90"/>
        <end position="108"/>
    </location>
</feature>
<gene>
    <name evidence="2" type="ORF">TVD_05500</name>
</gene>
<accession>A0A0G3GC50</accession>
<dbReference type="PATRIC" id="fig|106634.4.peg.1124"/>
<feature type="transmembrane region" description="Helical" evidence="1">
    <location>
        <begin position="212"/>
        <end position="231"/>
    </location>
</feature>
<keyword evidence="1" id="KW-0812">Transmembrane</keyword>
<dbReference type="Proteomes" id="UP000064201">
    <property type="component" value="Chromosome"/>
</dbReference>
<evidence type="ECO:0000313" key="2">
    <source>
        <dbReference type="EMBL" id="AKJ96431.1"/>
    </source>
</evidence>
<evidence type="ECO:0008006" key="4">
    <source>
        <dbReference type="Google" id="ProtNLM"/>
    </source>
</evidence>
<proteinExistence type="predicted"/>
<keyword evidence="1" id="KW-0472">Membrane</keyword>
<sequence length="232" mass="24468">MRSAPAEGDAGAAAAALLGVLGVSAALVPAEPQVVAVAGVVAGGLALTGLDWGRAGRLVLRLKWFYLSLVVFYGVWPTGGGDWGTGLQVAGWRIAALMLVVVLVVWMTGRFPRPALVRALGGILGGPRQVLGGWGERFARRLFLALAMFEGERVALEQRRAGLRGVRRARLAQVREWLVLRLDQALAGGGAVTAELPAESAMISGWRIPKAALAWLWAGVAAVWWMVLGAGF</sequence>
<dbReference type="EMBL" id="CP011367">
    <property type="protein sequence ID" value="AKJ96431.1"/>
    <property type="molecule type" value="Genomic_DNA"/>
</dbReference>
<keyword evidence="3" id="KW-1185">Reference proteome</keyword>
<evidence type="ECO:0000256" key="1">
    <source>
        <dbReference type="SAM" id="Phobius"/>
    </source>
</evidence>